<organism evidence="2 3">
    <name type="scientific">Pukyongiella litopenaei</name>
    <dbReference type="NCBI Taxonomy" id="2605946"/>
    <lineage>
        <taxon>Bacteria</taxon>
        <taxon>Pseudomonadati</taxon>
        <taxon>Pseudomonadota</taxon>
        <taxon>Alphaproteobacteria</taxon>
        <taxon>Rhodobacterales</taxon>
        <taxon>Paracoccaceae</taxon>
        <taxon>Pukyongiella</taxon>
    </lineage>
</organism>
<dbReference type="KEGG" id="thas:C6Y53_01640"/>
<accession>A0A2S0MUW1</accession>
<gene>
    <name evidence="2" type="ORF">C6Y53_01640</name>
</gene>
<protein>
    <submittedName>
        <fullName evidence="2">DUF1194 domain-containing protein</fullName>
    </submittedName>
</protein>
<sequence length="251" mass="26835">MGQHGKHRPLVNRPRTIPGAVLAAAWLAAAAPPASAQQPGCRLALVLATDISASVDAREDALQRGGLAAALIAPEIRHAFLSPGRPVALAAYEWSGKRSPVMLLDWRMIRHEADLVAAAETIAGSTRSRDDLPTAIGEALGFGNTLLRSGPDCLLRTLDVSGDGINNHGYPPASAYRAFDFEEITVNGLVINAGDFEGEVSLVDYYRDEVLHGPGAFLEVAQGFEDFERAMRRKLLRELSGPQLSALPARP</sequence>
<dbReference type="EMBL" id="CP027665">
    <property type="protein sequence ID" value="AVO39597.1"/>
    <property type="molecule type" value="Genomic_DNA"/>
</dbReference>
<feature type="signal peptide" evidence="1">
    <location>
        <begin position="1"/>
        <end position="36"/>
    </location>
</feature>
<feature type="chain" id="PRO_5015657875" evidence="1">
    <location>
        <begin position="37"/>
        <end position="251"/>
    </location>
</feature>
<evidence type="ECO:0000256" key="1">
    <source>
        <dbReference type="SAM" id="SignalP"/>
    </source>
</evidence>
<proteinExistence type="predicted"/>
<reference evidence="3" key="1">
    <citation type="submission" date="2018-03" db="EMBL/GenBank/DDBJ databases">
        <title>Genomic analysis of the strain SH-1 isolated from shrimp intestine.</title>
        <authorList>
            <person name="Kim Y.-S."/>
            <person name="Kim S.-E."/>
            <person name="Kim K.-H."/>
        </authorList>
    </citation>
    <scope>NUCLEOTIDE SEQUENCE [LARGE SCALE GENOMIC DNA]</scope>
    <source>
        <strain evidence="3">SH-1</strain>
    </source>
</reference>
<keyword evidence="3" id="KW-1185">Reference proteome</keyword>
<dbReference type="SUPFAM" id="SSF53300">
    <property type="entry name" value="vWA-like"/>
    <property type="match status" value="1"/>
</dbReference>
<keyword evidence="1" id="KW-0732">Signal</keyword>
<dbReference type="Pfam" id="PF06707">
    <property type="entry name" value="DUF1194"/>
    <property type="match status" value="1"/>
</dbReference>
<dbReference type="AlphaFoldDB" id="A0A2S0MUW1"/>
<dbReference type="Proteomes" id="UP000237655">
    <property type="component" value="Chromosome"/>
</dbReference>
<evidence type="ECO:0000313" key="3">
    <source>
        <dbReference type="Proteomes" id="UP000237655"/>
    </source>
</evidence>
<dbReference type="InterPro" id="IPR036465">
    <property type="entry name" value="vWFA_dom_sf"/>
</dbReference>
<name>A0A2S0MUW1_9RHOB</name>
<dbReference type="InterPro" id="IPR010607">
    <property type="entry name" value="DUF1194"/>
</dbReference>
<evidence type="ECO:0000313" key="2">
    <source>
        <dbReference type="EMBL" id="AVO39597.1"/>
    </source>
</evidence>